<dbReference type="Proteomes" id="UP000828390">
    <property type="component" value="Unassembled WGS sequence"/>
</dbReference>
<proteinExistence type="predicted"/>
<name>A0A9D4MXZ2_DREPO</name>
<reference evidence="1" key="2">
    <citation type="submission" date="2020-11" db="EMBL/GenBank/DDBJ databases">
        <authorList>
            <person name="McCartney M.A."/>
            <person name="Auch B."/>
            <person name="Kono T."/>
            <person name="Mallez S."/>
            <person name="Becker A."/>
            <person name="Gohl D.M."/>
            <person name="Silverstein K.A.T."/>
            <person name="Koren S."/>
            <person name="Bechman K.B."/>
            <person name="Herman A."/>
            <person name="Abrahante J.E."/>
            <person name="Garbe J."/>
        </authorList>
    </citation>
    <scope>NUCLEOTIDE SEQUENCE</scope>
    <source>
        <strain evidence="1">Duluth1</strain>
        <tissue evidence="1">Whole animal</tissue>
    </source>
</reference>
<comment type="caution">
    <text evidence="1">The sequence shown here is derived from an EMBL/GenBank/DDBJ whole genome shotgun (WGS) entry which is preliminary data.</text>
</comment>
<protein>
    <submittedName>
        <fullName evidence="1">Uncharacterized protein</fullName>
    </submittedName>
</protein>
<dbReference type="AlphaFoldDB" id="A0A9D4MXZ2"/>
<organism evidence="1 2">
    <name type="scientific">Dreissena polymorpha</name>
    <name type="common">Zebra mussel</name>
    <name type="synonym">Mytilus polymorpha</name>
    <dbReference type="NCBI Taxonomy" id="45954"/>
    <lineage>
        <taxon>Eukaryota</taxon>
        <taxon>Metazoa</taxon>
        <taxon>Spiralia</taxon>
        <taxon>Lophotrochozoa</taxon>
        <taxon>Mollusca</taxon>
        <taxon>Bivalvia</taxon>
        <taxon>Autobranchia</taxon>
        <taxon>Heteroconchia</taxon>
        <taxon>Euheterodonta</taxon>
        <taxon>Imparidentia</taxon>
        <taxon>Neoheterodontei</taxon>
        <taxon>Myida</taxon>
        <taxon>Dreissenoidea</taxon>
        <taxon>Dreissenidae</taxon>
        <taxon>Dreissena</taxon>
    </lineage>
</organism>
<gene>
    <name evidence="1" type="ORF">DPMN_007991</name>
</gene>
<dbReference type="EMBL" id="JAIWYP010000001">
    <property type="protein sequence ID" value="KAH3884021.1"/>
    <property type="molecule type" value="Genomic_DNA"/>
</dbReference>
<sequence>MKKPKEYTYITGLTTEVTNEFTIGKKRISGKCEQLSEDPKRIRSTIAPVTRPPTSILRDQHVSRLRKAKKMNSCPRRV</sequence>
<evidence type="ECO:0000313" key="1">
    <source>
        <dbReference type="EMBL" id="KAH3884021.1"/>
    </source>
</evidence>
<accession>A0A9D4MXZ2</accession>
<reference evidence="1" key="1">
    <citation type="journal article" date="2019" name="bioRxiv">
        <title>The Genome of the Zebra Mussel, Dreissena polymorpha: A Resource for Invasive Species Research.</title>
        <authorList>
            <person name="McCartney M.A."/>
            <person name="Auch B."/>
            <person name="Kono T."/>
            <person name="Mallez S."/>
            <person name="Zhang Y."/>
            <person name="Obille A."/>
            <person name="Becker A."/>
            <person name="Abrahante J.E."/>
            <person name="Garbe J."/>
            <person name="Badalamenti J.P."/>
            <person name="Herman A."/>
            <person name="Mangelson H."/>
            <person name="Liachko I."/>
            <person name="Sullivan S."/>
            <person name="Sone E.D."/>
            <person name="Koren S."/>
            <person name="Silverstein K.A.T."/>
            <person name="Beckman K.B."/>
            <person name="Gohl D.M."/>
        </authorList>
    </citation>
    <scope>NUCLEOTIDE SEQUENCE</scope>
    <source>
        <strain evidence="1">Duluth1</strain>
        <tissue evidence="1">Whole animal</tissue>
    </source>
</reference>
<keyword evidence="2" id="KW-1185">Reference proteome</keyword>
<evidence type="ECO:0000313" key="2">
    <source>
        <dbReference type="Proteomes" id="UP000828390"/>
    </source>
</evidence>